<dbReference type="InterPro" id="IPR004090">
    <property type="entry name" value="Chemotax_Me-accpt_rcpt"/>
</dbReference>
<accession>A0AAW3ZP32</accession>
<keyword evidence="7" id="KW-1133">Transmembrane helix</keyword>
<dbReference type="GO" id="GO:0005886">
    <property type="term" value="C:plasma membrane"/>
    <property type="evidence" value="ECO:0007669"/>
    <property type="project" value="TreeGrafter"/>
</dbReference>
<dbReference type="InterPro" id="IPR003660">
    <property type="entry name" value="HAMP_dom"/>
</dbReference>
<dbReference type="EMBL" id="JACYTR010000035">
    <property type="protein sequence ID" value="MBD8526944.1"/>
    <property type="molecule type" value="Genomic_DNA"/>
</dbReference>
<dbReference type="FunFam" id="1.10.287.950:FF:000001">
    <property type="entry name" value="Methyl-accepting chemotaxis sensory transducer"/>
    <property type="match status" value="1"/>
</dbReference>
<dbReference type="PROSITE" id="PS50885">
    <property type="entry name" value="HAMP"/>
    <property type="match status" value="2"/>
</dbReference>
<evidence type="ECO:0000256" key="6">
    <source>
        <dbReference type="SAM" id="Coils"/>
    </source>
</evidence>
<keyword evidence="7" id="KW-0472">Membrane</keyword>
<evidence type="ECO:0000313" key="11">
    <source>
        <dbReference type="Proteomes" id="UP000613768"/>
    </source>
</evidence>
<keyword evidence="3 5" id="KW-0807">Transducer</keyword>
<feature type="transmembrane region" description="Helical" evidence="7">
    <location>
        <begin position="193"/>
        <end position="213"/>
    </location>
</feature>
<dbReference type="GO" id="GO:0007165">
    <property type="term" value="P:signal transduction"/>
    <property type="evidence" value="ECO:0007669"/>
    <property type="project" value="UniProtKB-KW"/>
</dbReference>
<evidence type="ECO:0000256" key="1">
    <source>
        <dbReference type="ARBA" id="ARBA00004370"/>
    </source>
</evidence>
<dbReference type="PANTHER" id="PTHR43531:SF14">
    <property type="entry name" value="METHYL-ACCEPTING CHEMOTAXIS PROTEIN I-RELATED"/>
    <property type="match status" value="1"/>
</dbReference>
<dbReference type="GO" id="GO:0004888">
    <property type="term" value="F:transmembrane signaling receptor activity"/>
    <property type="evidence" value="ECO:0007669"/>
    <property type="project" value="InterPro"/>
</dbReference>
<protein>
    <submittedName>
        <fullName evidence="10">MCP four helix bundle domain-containing protein</fullName>
    </submittedName>
</protein>
<dbReference type="InterPro" id="IPR004089">
    <property type="entry name" value="MCPsignal_dom"/>
</dbReference>
<gene>
    <name evidence="10" type="ORF">IFO71_14480</name>
</gene>
<dbReference type="PROSITE" id="PS50111">
    <property type="entry name" value="CHEMOTAXIS_TRANSDUC_2"/>
    <property type="match status" value="1"/>
</dbReference>
<comment type="similarity">
    <text evidence="4">Belongs to the methyl-accepting chemotaxis (MCP) protein family.</text>
</comment>
<evidence type="ECO:0000256" key="2">
    <source>
        <dbReference type="ARBA" id="ARBA00022481"/>
    </source>
</evidence>
<evidence type="ECO:0000259" key="8">
    <source>
        <dbReference type="PROSITE" id="PS50111"/>
    </source>
</evidence>
<feature type="domain" description="HAMP" evidence="9">
    <location>
        <begin position="406"/>
        <end position="452"/>
    </location>
</feature>
<evidence type="ECO:0000256" key="3">
    <source>
        <dbReference type="ARBA" id="ARBA00023224"/>
    </source>
</evidence>
<evidence type="ECO:0000256" key="7">
    <source>
        <dbReference type="SAM" id="Phobius"/>
    </source>
</evidence>
<sequence>MNWIERLSLAARLYLLLAMLLLAMALVGIFALRGMAASNASMEAVYTQRLLPLKLLRQASEAYSIKVARAAVDAAMGNIYPSDAIEKINAASAESRQLWETFRRDVEISDKEEGEWIEQAGRDLDKAAESLKRLLQYLAAEDGDKINEFVMLELNPSLGPLTETFDFLIDYELKLAESQYQQAQADYIGVRNLSLTIMLAGMVAGLLFAVWLVRGLMRQLGADPSNVVPIARRIAAGDVDFRIEVANGDRSSLLAAMAEMQLVLQRIVADIQSCMDAAGRGDFSRSIDAAAHRGFAQSIANALNELMRVTDEGLRDIQRVAHALAAGDLSQTITQNYPGVFGQTGEGVNGTVASLRSVVSEIDGLVTAAANSGDFSVRMDLAGKQGFSLRLAELLNRLAEVTHTGLSDILRVSQSMADGDLTQQITRDYPGLFGRARDGLNSSIEALAAIIGGIQQSCDTIRQASGEIAAGNTDLSVRTEQQAANLEETASSLEELTSTVKQNTDNARQARQLAAGATDIASRGGSVVGQVVSTMSDISASSTKIADIIGVIDGIAFQTNILALNAAVEAARAGEQGRGFAVVASEVRSLAQRSAEAAKEIKSLIVESSDNVSKGANLVGDAGRTMDEIVTSVKRVSDLMSEISAASEEQSVGIEQVNQTVVQLDQATQQNAALVEEATAAARALEEQAEQLSDAAKKFRLA</sequence>
<dbReference type="GO" id="GO:0006935">
    <property type="term" value="P:chemotaxis"/>
    <property type="evidence" value="ECO:0007669"/>
    <property type="project" value="InterPro"/>
</dbReference>
<proteinExistence type="inferred from homology"/>
<dbReference type="Gene3D" id="1.20.120.1530">
    <property type="match status" value="1"/>
</dbReference>
<reference evidence="10 11" key="1">
    <citation type="submission" date="2020-09" db="EMBL/GenBank/DDBJ databases">
        <title>Pseudoxanthomonas sp. CAU 1598 isolated from sand of Yaerae Beach.</title>
        <authorList>
            <person name="Kim W."/>
        </authorList>
    </citation>
    <scope>NUCLEOTIDE SEQUENCE [LARGE SCALE GENOMIC DNA]</scope>
    <source>
        <strain evidence="10 11">CAU 1598</strain>
    </source>
</reference>
<dbReference type="Gene3D" id="1.10.287.950">
    <property type="entry name" value="Methyl-accepting chemotaxis protein"/>
    <property type="match status" value="1"/>
</dbReference>
<feature type="coiled-coil region" evidence="6">
    <location>
        <begin position="657"/>
        <end position="702"/>
    </location>
</feature>
<feature type="coiled-coil region" evidence="6">
    <location>
        <begin position="476"/>
        <end position="513"/>
    </location>
</feature>
<dbReference type="PANTHER" id="PTHR43531">
    <property type="entry name" value="PROTEIN ICFG"/>
    <property type="match status" value="1"/>
</dbReference>
<keyword evidence="6" id="KW-0175">Coiled coil</keyword>
<feature type="domain" description="Methyl-accepting transducer" evidence="8">
    <location>
        <begin position="457"/>
        <end position="686"/>
    </location>
</feature>
<keyword evidence="7" id="KW-0812">Transmembrane</keyword>
<organism evidence="10 11">
    <name type="scientific">Pseudomarimonas arenosa</name>
    <dbReference type="NCBI Taxonomy" id="2774145"/>
    <lineage>
        <taxon>Bacteria</taxon>
        <taxon>Pseudomonadati</taxon>
        <taxon>Pseudomonadota</taxon>
        <taxon>Gammaproteobacteria</taxon>
        <taxon>Lysobacterales</taxon>
        <taxon>Lysobacteraceae</taxon>
        <taxon>Pseudomarimonas</taxon>
    </lineage>
</organism>
<dbReference type="SUPFAM" id="SSF58104">
    <property type="entry name" value="Methyl-accepting chemotaxis protein (MCP) signaling domain"/>
    <property type="match status" value="1"/>
</dbReference>
<evidence type="ECO:0000256" key="5">
    <source>
        <dbReference type="PROSITE-ProRule" id="PRU00284"/>
    </source>
</evidence>
<keyword evidence="2" id="KW-0488">Methylation</keyword>
<dbReference type="SMART" id="SM00283">
    <property type="entry name" value="MA"/>
    <property type="match status" value="1"/>
</dbReference>
<dbReference type="SMART" id="SM00304">
    <property type="entry name" value="HAMP"/>
    <property type="match status" value="3"/>
</dbReference>
<dbReference type="PRINTS" id="PR00260">
    <property type="entry name" value="CHEMTRNSDUCR"/>
</dbReference>
<dbReference type="RefSeq" id="WP_192030364.1">
    <property type="nucleotide sequence ID" value="NZ_JACYTR010000035.1"/>
</dbReference>
<dbReference type="InterPro" id="IPR024478">
    <property type="entry name" value="HlyB_4HB_MCP"/>
</dbReference>
<dbReference type="Pfam" id="PF12729">
    <property type="entry name" value="4HB_MCP_1"/>
    <property type="match status" value="1"/>
</dbReference>
<comment type="caution">
    <text evidence="10">The sequence shown here is derived from an EMBL/GenBank/DDBJ whole genome shotgun (WGS) entry which is preliminary data.</text>
</comment>
<evidence type="ECO:0000313" key="10">
    <source>
        <dbReference type="EMBL" id="MBD8526944.1"/>
    </source>
</evidence>
<dbReference type="AlphaFoldDB" id="A0AAW3ZP32"/>
<feature type="domain" description="HAMP" evidence="9">
    <location>
        <begin position="308"/>
        <end position="360"/>
    </location>
</feature>
<dbReference type="CDD" id="cd11386">
    <property type="entry name" value="MCP_signal"/>
    <property type="match status" value="1"/>
</dbReference>
<dbReference type="Pfam" id="PF00015">
    <property type="entry name" value="MCPsignal"/>
    <property type="match status" value="1"/>
</dbReference>
<evidence type="ECO:0000256" key="4">
    <source>
        <dbReference type="ARBA" id="ARBA00029447"/>
    </source>
</evidence>
<name>A0AAW3ZP32_9GAMM</name>
<keyword evidence="11" id="KW-1185">Reference proteome</keyword>
<dbReference type="Proteomes" id="UP000613768">
    <property type="component" value="Unassembled WGS sequence"/>
</dbReference>
<feature type="transmembrane region" description="Helical" evidence="7">
    <location>
        <begin position="12"/>
        <end position="32"/>
    </location>
</feature>
<dbReference type="InterPro" id="IPR051310">
    <property type="entry name" value="MCP_chemotaxis"/>
</dbReference>
<comment type="subcellular location">
    <subcellularLocation>
        <location evidence="1">Membrane</location>
    </subcellularLocation>
</comment>
<evidence type="ECO:0000259" key="9">
    <source>
        <dbReference type="PROSITE" id="PS50885"/>
    </source>
</evidence>